<evidence type="ECO:0000313" key="3">
    <source>
        <dbReference type="Proteomes" id="UP001231189"/>
    </source>
</evidence>
<feature type="region of interest" description="Disordered" evidence="1">
    <location>
        <begin position="119"/>
        <end position="154"/>
    </location>
</feature>
<protein>
    <submittedName>
        <fullName evidence="2">Uncharacterized protein</fullName>
    </submittedName>
</protein>
<organism evidence="2 3">
    <name type="scientific">Lolium multiflorum</name>
    <name type="common">Italian ryegrass</name>
    <name type="synonym">Lolium perenne subsp. multiflorum</name>
    <dbReference type="NCBI Taxonomy" id="4521"/>
    <lineage>
        <taxon>Eukaryota</taxon>
        <taxon>Viridiplantae</taxon>
        <taxon>Streptophyta</taxon>
        <taxon>Embryophyta</taxon>
        <taxon>Tracheophyta</taxon>
        <taxon>Spermatophyta</taxon>
        <taxon>Magnoliopsida</taxon>
        <taxon>Liliopsida</taxon>
        <taxon>Poales</taxon>
        <taxon>Poaceae</taxon>
        <taxon>BOP clade</taxon>
        <taxon>Pooideae</taxon>
        <taxon>Poodae</taxon>
        <taxon>Poeae</taxon>
        <taxon>Poeae Chloroplast Group 2 (Poeae type)</taxon>
        <taxon>Loliodinae</taxon>
        <taxon>Loliinae</taxon>
        <taxon>Lolium</taxon>
    </lineage>
</organism>
<reference evidence="2" key="1">
    <citation type="submission" date="2023-07" db="EMBL/GenBank/DDBJ databases">
        <title>A chromosome-level genome assembly of Lolium multiflorum.</title>
        <authorList>
            <person name="Chen Y."/>
            <person name="Copetti D."/>
            <person name="Kolliker R."/>
            <person name="Studer B."/>
        </authorList>
    </citation>
    <scope>NUCLEOTIDE SEQUENCE</scope>
    <source>
        <strain evidence="2">02402/16</strain>
        <tissue evidence="2">Leaf</tissue>
    </source>
</reference>
<evidence type="ECO:0000256" key="1">
    <source>
        <dbReference type="SAM" id="MobiDB-lite"/>
    </source>
</evidence>
<keyword evidence="3" id="KW-1185">Reference proteome</keyword>
<proteinExistence type="predicted"/>
<sequence>MDARSATSGDSLRMKGKDPVSIDAMLEQLDLQDDEFNDLVVDEDDQEIKESVQWMAVAKVQTDKSFSHAAFFGEMRAAWNTAQPVKFRSIGENLFTLQASCLGDWERIVDAFNRNRGGGRMGRGGLGRGGRGHPQEVEEEDTDELKDTGTSPIKTRDIAMRDQSLNGRKRLNFDKDNETGVINGQLVVANPTEVVMQEETDENSSSSVDSKGNKRAKKGGAENNNKSGNLAGSLEGCRQSQ</sequence>
<gene>
    <name evidence="2" type="ORF">QYE76_002367</name>
</gene>
<accession>A0AAD8VY77</accession>
<evidence type="ECO:0000313" key="2">
    <source>
        <dbReference type="EMBL" id="KAK1628052.1"/>
    </source>
</evidence>
<feature type="region of interest" description="Disordered" evidence="1">
    <location>
        <begin position="197"/>
        <end position="241"/>
    </location>
</feature>
<feature type="compositionally biased region" description="Gly residues" evidence="1">
    <location>
        <begin position="119"/>
        <end position="129"/>
    </location>
</feature>
<comment type="caution">
    <text evidence="2">The sequence shown here is derived from an EMBL/GenBank/DDBJ whole genome shotgun (WGS) entry which is preliminary data.</text>
</comment>
<dbReference type="EMBL" id="JAUUTY010000005">
    <property type="protein sequence ID" value="KAK1628052.1"/>
    <property type="molecule type" value="Genomic_DNA"/>
</dbReference>
<dbReference type="Proteomes" id="UP001231189">
    <property type="component" value="Unassembled WGS sequence"/>
</dbReference>
<name>A0AAD8VY77_LOLMU</name>
<dbReference type="AlphaFoldDB" id="A0AAD8VY77"/>